<feature type="region of interest" description="Disordered" evidence="1">
    <location>
        <begin position="92"/>
        <end position="142"/>
    </location>
</feature>
<evidence type="ECO:0000256" key="1">
    <source>
        <dbReference type="SAM" id="MobiDB-lite"/>
    </source>
</evidence>
<feature type="signal peptide" evidence="2">
    <location>
        <begin position="1"/>
        <end position="17"/>
    </location>
</feature>
<accession>A0A090X9G5</accession>
<proteinExistence type="evidence at transcript level"/>
<organism evidence="3">
    <name type="scientific">Ixodes ricinus</name>
    <name type="common">Common tick</name>
    <name type="synonym">Acarus ricinus</name>
    <dbReference type="NCBI Taxonomy" id="34613"/>
    <lineage>
        <taxon>Eukaryota</taxon>
        <taxon>Metazoa</taxon>
        <taxon>Ecdysozoa</taxon>
        <taxon>Arthropoda</taxon>
        <taxon>Chelicerata</taxon>
        <taxon>Arachnida</taxon>
        <taxon>Acari</taxon>
        <taxon>Parasitiformes</taxon>
        <taxon>Ixodida</taxon>
        <taxon>Ixodoidea</taxon>
        <taxon>Ixodidae</taxon>
        <taxon>Ixodinae</taxon>
        <taxon>Ixodes</taxon>
    </lineage>
</organism>
<evidence type="ECO:0000256" key="2">
    <source>
        <dbReference type="SAM" id="SignalP"/>
    </source>
</evidence>
<dbReference type="AlphaFoldDB" id="A0A090X9G5"/>
<reference evidence="3" key="1">
    <citation type="journal article" date="2015" name="PLoS Negl. Trop. Dis.">
        <title>Deep Sequencing Analysis of the Ixodes ricinus Haemocytome.</title>
        <authorList>
            <person name="Kotsyfakis M."/>
            <person name="Kopacek P."/>
            <person name="Franta Z."/>
            <person name="Pedra J.H."/>
            <person name="Ribeiro J.M."/>
        </authorList>
    </citation>
    <scope>NUCLEOTIDE SEQUENCE</scope>
</reference>
<keyword evidence="2" id="KW-0732">Signal</keyword>
<evidence type="ECO:0000313" key="3">
    <source>
        <dbReference type="EMBL" id="JAC93362.1"/>
    </source>
</evidence>
<protein>
    <submittedName>
        <fullName evidence="3">Putative secreted protein</fullName>
    </submittedName>
</protein>
<dbReference type="EMBL" id="GBIH01001348">
    <property type="protein sequence ID" value="JAC93362.1"/>
    <property type="molecule type" value="mRNA"/>
</dbReference>
<name>A0A090X9G5_IXORI</name>
<feature type="chain" id="PRO_5001868289" evidence="2">
    <location>
        <begin position="18"/>
        <end position="142"/>
    </location>
</feature>
<feature type="compositionally biased region" description="Basic residues" evidence="1">
    <location>
        <begin position="110"/>
        <end position="130"/>
    </location>
</feature>
<sequence>MLLLKAILVVLIAKIESGSTSSAKGNEATKTQLPTDSYINETNNNGCWHLQILDVEGETLMVTMEVLNKEEVNVTMGSCDLVCCNPASPPQHRIIPLMSAAEDEEENKNKDKKKKNNKKNQKKNKKHNKSKNKDKNKNKRDS</sequence>
<feature type="compositionally biased region" description="Basic and acidic residues" evidence="1">
    <location>
        <begin position="131"/>
        <end position="142"/>
    </location>
</feature>